<dbReference type="GO" id="GO:0048018">
    <property type="term" value="F:receptor ligand activity"/>
    <property type="evidence" value="ECO:0007669"/>
    <property type="project" value="TreeGrafter"/>
</dbReference>
<accession>A0A3Q0DUQ0</accession>
<dbReference type="OrthoDB" id="155976at2759"/>
<dbReference type="SMART" id="SM00181">
    <property type="entry name" value="EGF"/>
    <property type="match status" value="2"/>
</dbReference>
<organism evidence="9 10">
    <name type="scientific">Carlito syrichta</name>
    <name type="common">Philippine tarsier</name>
    <name type="synonym">Tarsius syrichta</name>
    <dbReference type="NCBI Taxonomy" id="1868482"/>
    <lineage>
        <taxon>Eukaryota</taxon>
        <taxon>Metazoa</taxon>
        <taxon>Chordata</taxon>
        <taxon>Craniata</taxon>
        <taxon>Vertebrata</taxon>
        <taxon>Euteleostomi</taxon>
        <taxon>Mammalia</taxon>
        <taxon>Eutheria</taxon>
        <taxon>Euarchontoglires</taxon>
        <taxon>Primates</taxon>
        <taxon>Haplorrhini</taxon>
        <taxon>Tarsiiformes</taxon>
        <taxon>Tarsiidae</taxon>
        <taxon>Carlito</taxon>
    </lineage>
</organism>
<reference evidence="10" key="1">
    <citation type="submission" date="2025-08" db="UniProtKB">
        <authorList>
            <consortium name="RefSeq"/>
        </authorList>
    </citation>
    <scope>IDENTIFICATION</scope>
</reference>
<evidence type="ECO:0000256" key="5">
    <source>
        <dbReference type="ARBA" id="ARBA00023157"/>
    </source>
</evidence>
<name>A0A3Q0DUQ0_CARSF</name>
<dbReference type="PROSITE" id="PS00022">
    <property type="entry name" value="EGF_1"/>
    <property type="match status" value="1"/>
</dbReference>
<dbReference type="SMART" id="SM00179">
    <property type="entry name" value="EGF_CA"/>
    <property type="match status" value="2"/>
</dbReference>
<dbReference type="GeneID" id="110595211"/>
<dbReference type="PROSITE" id="PS50026">
    <property type="entry name" value="EGF_3"/>
    <property type="match status" value="1"/>
</dbReference>
<feature type="non-terminal residue" evidence="10">
    <location>
        <position position="86"/>
    </location>
</feature>
<keyword evidence="2" id="KW-0964">Secreted</keyword>
<dbReference type="PROSITE" id="PS01186">
    <property type="entry name" value="EGF_2"/>
    <property type="match status" value="1"/>
</dbReference>
<dbReference type="Proteomes" id="UP000189704">
    <property type="component" value="Unplaced"/>
</dbReference>
<dbReference type="Pfam" id="PF14670">
    <property type="entry name" value="FXa_inhibition"/>
    <property type="match status" value="1"/>
</dbReference>
<evidence type="ECO:0000256" key="1">
    <source>
        <dbReference type="ARBA" id="ARBA00004613"/>
    </source>
</evidence>
<dbReference type="FunFam" id="2.10.25.10:FF:000240">
    <property type="entry name" value="Vitamin K-dependent protein S"/>
    <property type="match status" value="1"/>
</dbReference>
<dbReference type="InterPro" id="IPR051145">
    <property type="entry name" value="GAS-SHBG-PROS"/>
</dbReference>
<evidence type="ECO:0000256" key="4">
    <source>
        <dbReference type="ARBA" id="ARBA00022737"/>
    </source>
</evidence>
<dbReference type="KEGG" id="csyr:110595211"/>
<dbReference type="GO" id="GO:0005509">
    <property type="term" value="F:calcium ion binding"/>
    <property type="evidence" value="ECO:0007669"/>
    <property type="project" value="InterPro"/>
</dbReference>
<keyword evidence="4" id="KW-0677">Repeat</keyword>
<protein>
    <submittedName>
        <fullName evidence="10">Growth arrest-specific protein 6-like</fullName>
    </submittedName>
</protein>
<dbReference type="InterPro" id="IPR001881">
    <property type="entry name" value="EGF-like_Ca-bd_dom"/>
</dbReference>
<keyword evidence="9" id="KW-1185">Reference proteome</keyword>
<dbReference type="SUPFAM" id="SSF57196">
    <property type="entry name" value="EGF/Laminin"/>
    <property type="match status" value="2"/>
</dbReference>
<gene>
    <name evidence="10" type="primary">LOC110595211</name>
</gene>
<feature type="disulfide bond" evidence="7">
    <location>
        <begin position="15"/>
        <end position="32"/>
    </location>
</feature>
<proteinExistence type="predicted"/>
<sequence>MCVQNLPDQCTPNPCDKKGTRACQDLMGNFFCECEAGWGGRLCDKDVNECSQQNGGCSQICYNRPGSFHCACYSGFELSPDSRTCQ</sequence>
<dbReference type="InterPro" id="IPR000152">
    <property type="entry name" value="EGF-type_Asp/Asn_hydroxyl_site"/>
</dbReference>
<evidence type="ECO:0000256" key="2">
    <source>
        <dbReference type="ARBA" id="ARBA00022525"/>
    </source>
</evidence>
<evidence type="ECO:0000256" key="3">
    <source>
        <dbReference type="ARBA" id="ARBA00022536"/>
    </source>
</evidence>
<keyword evidence="3 7" id="KW-0245">EGF-like domain</keyword>
<evidence type="ECO:0000256" key="7">
    <source>
        <dbReference type="PROSITE-ProRule" id="PRU00076"/>
    </source>
</evidence>
<dbReference type="PROSITE" id="PS00010">
    <property type="entry name" value="ASX_HYDROXYL"/>
    <property type="match status" value="1"/>
</dbReference>
<dbReference type="GO" id="GO:0005576">
    <property type="term" value="C:extracellular region"/>
    <property type="evidence" value="ECO:0007669"/>
    <property type="project" value="UniProtKB-SubCell"/>
</dbReference>
<dbReference type="RefSeq" id="XP_021565715.1">
    <property type="nucleotide sequence ID" value="XM_021710040.1"/>
</dbReference>
<evidence type="ECO:0000313" key="10">
    <source>
        <dbReference type="RefSeq" id="XP_021565715.1"/>
    </source>
</evidence>
<dbReference type="PANTHER" id="PTHR24040">
    <property type="entry name" value="LAMININ G-LIKE DOMAIN-CONTAINING PROTEIN"/>
    <property type="match status" value="1"/>
</dbReference>
<evidence type="ECO:0000259" key="8">
    <source>
        <dbReference type="PROSITE" id="PS50026"/>
    </source>
</evidence>
<feature type="disulfide bond" evidence="7">
    <location>
        <begin position="34"/>
        <end position="43"/>
    </location>
</feature>
<dbReference type="InterPro" id="IPR000742">
    <property type="entry name" value="EGF"/>
</dbReference>
<dbReference type="PROSITE" id="PS01187">
    <property type="entry name" value="EGF_CA"/>
    <property type="match status" value="1"/>
</dbReference>
<keyword evidence="6" id="KW-0325">Glycoprotein</keyword>
<evidence type="ECO:0000313" key="9">
    <source>
        <dbReference type="Proteomes" id="UP000189704"/>
    </source>
</evidence>
<feature type="domain" description="EGF-like" evidence="8">
    <location>
        <begin position="6"/>
        <end position="44"/>
    </location>
</feature>
<dbReference type="PANTHER" id="PTHR24040:SF14">
    <property type="entry name" value="GROWTH ARREST-SPECIFIC PROTEIN 6"/>
    <property type="match status" value="1"/>
</dbReference>
<evidence type="ECO:0000256" key="6">
    <source>
        <dbReference type="ARBA" id="ARBA00023180"/>
    </source>
</evidence>
<comment type="caution">
    <text evidence="7">Lacks conserved residue(s) required for the propagation of feature annotation.</text>
</comment>
<comment type="subcellular location">
    <subcellularLocation>
        <location evidence="1">Secreted</location>
    </subcellularLocation>
</comment>
<dbReference type="Gene3D" id="2.10.25.10">
    <property type="entry name" value="Laminin"/>
    <property type="match status" value="2"/>
</dbReference>
<dbReference type="FunFam" id="2.10.25.10:FF:000528">
    <property type="entry name" value="Growth arrest-specific protein 6"/>
    <property type="match status" value="1"/>
</dbReference>
<keyword evidence="5 7" id="KW-1015">Disulfide bond</keyword>
<dbReference type="InterPro" id="IPR018097">
    <property type="entry name" value="EGF_Ca-bd_CS"/>
</dbReference>
<dbReference type="AlphaFoldDB" id="A0A3Q0DUQ0"/>